<evidence type="ECO:0000259" key="7">
    <source>
        <dbReference type="PROSITE" id="PS50252"/>
    </source>
</evidence>
<dbReference type="InterPro" id="IPR046360">
    <property type="entry name" value="T-box_DNA-bd"/>
</dbReference>
<reference evidence="8 9" key="1">
    <citation type="submission" date="2022-05" db="EMBL/GenBank/DDBJ databases">
        <title>Chromosome-level reference genomes for two strains of Caenorhabditis briggsae: an improved platform for comparative genomics.</title>
        <authorList>
            <person name="Stevens L."/>
            <person name="Andersen E.C."/>
        </authorList>
    </citation>
    <scope>NUCLEOTIDE SEQUENCE [LARGE SCALE GENOMIC DNA]</scope>
    <source>
        <strain evidence="8">QX1410_ONT</strain>
        <tissue evidence="8">Whole-organism</tissue>
    </source>
</reference>
<dbReference type="PANTHER" id="PTHR11267">
    <property type="entry name" value="T-BOX PROTEIN-RELATED"/>
    <property type="match status" value="1"/>
</dbReference>
<evidence type="ECO:0000256" key="2">
    <source>
        <dbReference type="ARBA" id="ARBA00023015"/>
    </source>
</evidence>
<dbReference type="Pfam" id="PF00907">
    <property type="entry name" value="T-box"/>
    <property type="match status" value="1"/>
</dbReference>
<accession>A0AAE9E0J1</accession>
<evidence type="ECO:0000256" key="1">
    <source>
        <dbReference type="ARBA" id="ARBA00004123"/>
    </source>
</evidence>
<dbReference type="GO" id="GO:0000978">
    <property type="term" value="F:RNA polymerase II cis-regulatory region sequence-specific DNA binding"/>
    <property type="evidence" value="ECO:0007669"/>
    <property type="project" value="InterPro"/>
</dbReference>
<keyword evidence="2" id="KW-0805">Transcription regulation</keyword>
<dbReference type="GO" id="GO:0003700">
    <property type="term" value="F:DNA-binding transcription factor activity"/>
    <property type="evidence" value="ECO:0007669"/>
    <property type="project" value="InterPro"/>
</dbReference>
<gene>
    <name evidence="8" type="ORF">L3Y34_016593</name>
</gene>
<comment type="subcellular location">
    <subcellularLocation>
        <location evidence="1 6">Nucleus</location>
    </subcellularLocation>
</comment>
<evidence type="ECO:0000256" key="6">
    <source>
        <dbReference type="PROSITE-ProRule" id="PRU00201"/>
    </source>
</evidence>
<dbReference type="GO" id="GO:0045893">
    <property type="term" value="P:positive regulation of DNA-templated transcription"/>
    <property type="evidence" value="ECO:0007669"/>
    <property type="project" value="InterPro"/>
</dbReference>
<dbReference type="CDD" id="cd00182">
    <property type="entry name" value="T-box"/>
    <property type="match status" value="1"/>
</dbReference>
<dbReference type="SMART" id="SM00425">
    <property type="entry name" value="TBOX"/>
    <property type="match status" value="1"/>
</dbReference>
<evidence type="ECO:0000313" key="9">
    <source>
        <dbReference type="Proteomes" id="UP000827892"/>
    </source>
</evidence>
<dbReference type="GO" id="GO:0005634">
    <property type="term" value="C:nucleus"/>
    <property type="evidence" value="ECO:0007669"/>
    <property type="project" value="UniProtKB-SubCell"/>
</dbReference>
<comment type="caution">
    <text evidence="6">Lacks conserved residue(s) required for the propagation of feature annotation.</text>
</comment>
<evidence type="ECO:0000256" key="5">
    <source>
        <dbReference type="ARBA" id="ARBA00023242"/>
    </source>
</evidence>
<dbReference type="InterPro" id="IPR036960">
    <property type="entry name" value="T-box_sf"/>
</dbReference>
<keyword evidence="3 6" id="KW-0238">DNA-binding</keyword>
<dbReference type="FunFam" id="2.60.40.820:FF:000013">
    <property type="entry name" value="T-box transcription factor tbx-9"/>
    <property type="match status" value="1"/>
</dbReference>
<dbReference type="SUPFAM" id="SSF49417">
    <property type="entry name" value="p53-like transcription factors"/>
    <property type="match status" value="1"/>
</dbReference>
<evidence type="ECO:0000256" key="3">
    <source>
        <dbReference type="ARBA" id="ARBA00023125"/>
    </source>
</evidence>
<dbReference type="AlphaFoldDB" id="A0AAE9E0J1"/>
<dbReference type="Proteomes" id="UP000827892">
    <property type="component" value="Chromosome I"/>
</dbReference>
<organism evidence="8 9">
    <name type="scientific">Caenorhabditis briggsae</name>
    <dbReference type="NCBI Taxonomy" id="6238"/>
    <lineage>
        <taxon>Eukaryota</taxon>
        <taxon>Metazoa</taxon>
        <taxon>Ecdysozoa</taxon>
        <taxon>Nematoda</taxon>
        <taxon>Chromadorea</taxon>
        <taxon>Rhabditida</taxon>
        <taxon>Rhabditina</taxon>
        <taxon>Rhabditomorpha</taxon>
        <taxon>Rhabditoidea</taxon>
        <taxon>Rhabditidae</taxon>
        <taxon>Peloderinae</taxon>
        <taxon>Caenorhabditis</taxon>
    </lineage>
</organism>
<sequence>MAPCASKIELKLANEDLWQKFPQPMEMMILMKTGRKLFPTLEYSVDGLDKDALYEVELHMERANDFRYNHRKNTWLESESDLPNTPTEKVKHSNGILTGEQWMADTICFERVRLTNDPNLKSPNHICVQSMHKWRPVVTIRKISREKLEEGFEKEFRLEETCFIAVTIYHNRDLVDLKIGNNPMASAFREQYLLKKNRVLILKRYQSRRRSDVFPTPPTTPGAAAGLPALTNGITSPLQSRQARSPLVESSENQKPTVNRITDGFPESSNISPQFPMPAGFSAPVNGTTSHQKPVPTTNYILGSSALGNQPPGFAAPSNISPQFPMPAGFSGPTTNPMMGSPALANQPLPTNGFPAPSTQFSMPSYQTLLSQNLMLFRLLVQHTGQTNVMEMLKNMNGLSAQQQSEERASGN</sequence>
<protein>
    <recommendedName>
        <fullName evidence="7">T-box domain-containing protein</fullName>
    </recommendedName>
</protein>
<dbReference type="InterPro" id="IPR008967">
    <property type="entry name" value="p53-like_TF_DNA-bd_sf"/>
</dbReference>
<evidence type="ECO:0000313" key="8">
    <source>
        <dbReference type="EMBL" id="ULU14174.1"/>
    </source>
</evidence>
<feature type="domain" description="T-box" evidence="7">
    <location>
        <begin position="12"/>
        <end position="190"/>
    </location>
</feature>
<dbReference type="PRINTS" id="PR00937">
    <property type="entry name" value="TBOX"/>
</dbReference>
<keyword evidence="4" id="KW-0804">Transcription</keyword>
<keyword evidence="5 6" id="KW-0539">Nucleus</keyword>
<dbReference type="PROSITE" id="PS50252">
    <property type="entry name" value="TBOX_3"/>
    <property type="match status" value="1"/>
</dbReference>
<name>A0AAE9E0J1_CAEBR</name>
<dbReference type="InterPro" id="IPR001699">
    <property type="entry name" value="TF_T-box"/>
</dbReference>
<dbReference type="EMBL" id="CP090891">
    <property type="protein sequence ID" value="ULU14174.1"/>
    <property type="molecule type" value="Genomic_DNA"/>
</dbReference>
<evidence type="ECO:0000256" key="4">
    <source>
        <dbReference type="ARBA" id="ARBA00023163"/>
    </source>
</evidence>
<dbReference type="Gene3D" id="2.60.40.820">
    <property type="entry name" value="Transcription factor, T-box"/>
    <property type="match status" value="1"/>
</dbReference>
<dbReference type="PANTHER" id="PTHR11267:SF189">
    <property type="entry name" value="T-BOX PROTEIN 31-RELATED"/>
    <property type="match status" value="1"/>
</dbReference>
<proteinExistence type="predicted"/>